<keyword evidence="3" id="KW-1185">Reference proteome</keyword>
<dbReference type="Proteomes" id="UP000027153">
    <property type="component" value="Unassembled WGS sequence"/>
</dbReference>
<dbReference type="RefSeq" id="WP_048091629.1">
    <property type="nucleotide sequence ID" value="NZ_JMIY01000005.1"/>
</dbReference>
<organism evidence="2 3">
    <name type="scientific">Candidatus Methanoperedens nitratireducens</name>
    <dbReference type="NCBI Taxonomy" id="1392998"/>
    <lineage>
        <taxon>Archaea</taxon>
        <taxon>Methanobacteriati</taxon>
        <taxon>Methanobacteriota</taxon>
        <taxon>Stenosarchaea group</taxon>
        <taxon>Methanomicrobia</taxon>
        <taxon>Methanosarcinales</taxon>
        <taxon>ANME-2 cluster</taxon>
        <taxon>Candidatus Methanoperedentaceae</taxon>
        <taxon>Candidatus Methanoperedens</taxon>
    </lineage>
</organism>
<reference evidence="2 3" key="1">
    <citation type="journal article" date="2013" name="Nature">
        <title>Anaerobic oxidation of methane coupled to nitrate reduction in a novel archaeal lineage.</title>
        <authorList>
            <person name="Haroon M.F."/>
            <person name="Hu S."/>
            <person name="Shi Y."/>
            <person name="Imelfort M."/>
            <person name="Keller J."/>
            <person name="Hugenholtz P."/>
            <person name="Yuan Z."/>
            <person name="Tyson G.W."/>
        </authorList>
    </citation>
    <scope>NUCLEOTIDE SEQUENCE [LARGE SCALE GENOMIC DNA]</scope>
    <source>
        <strain evidence="2 3">ANME-2d</strain>
    </source>
</reference>
<name>A0A062V2I7_9EURY</name>
<evidence type="ECO:0000313" key="2">
    <source>
        <dbReference type="EMBL" id="KCZ71582.1"/>
    </source>
</evidence>
<keyword evidence="1" id="KW-0175">Coiled coil</keyword>
<dbReference type="AlphaFoldDB" id="A0A062V2I7"/>
<proteinExistence type="predicted"/>
<dbReference type="EMBL" id="JMIY01000005">
    <property type="protein sequence ID" value="KCZ71582.1"/>
    <property type="molecule type" value="Genomic_DNA"/>
</dbReference>
<gene>
    <name evidence="2" type="ORF">ANME2D_02317</name>
</gene>
<protein>
    <submittedName>
        <fullName evidence="2">Uncharacterized protein</fullName>
    </submittedName>
</protein>
<sequence length="499" mass="54368">MPESIKDIVVKISARKEGFESLDSAAADVNNLTNNIKQAEAATMSWAQFIKGKMGPYMKEGFAQGLSHADAHTAAIRRIGAEWKEYKASGQSAVTVTQQVATANQQAAVATQSFADRISASAHSLQQVGHMGQVFMASLDRIEISQLNVANAQATLASAQVRYNEAVTKYGENSREAFIANNELVRSQNNLDKANMGANISLGMIGVTMVGQIPLAVKFATNMIAQLKKVEIATMLTTARIRAMAPELLILSALAGGLYYLSTQAARAQTATDLLGDSLTSNFSNAREEAERLRREVETLQERMRSAAMRAEQRQIEFQATIAAITAGPGSAAEKAKLIEQERLRYARDLLKIEQDGARIAWEKADADGDAIIAAKAKAEYQQKELEIQRLINTERTKAADVAATGVRMRSYTGAGVPTPSVIPGATFQPSRTLEESLAKVQGAEIKKQVLALPPRPKFEPERPYMPMQQTINIELDGRTLERLMEEKIVTTINRGNVT</sequence>
<evidence type="ECO:0000313" key="3">
    <source>
        <dbReference type="Proteomes" id="UP000027153"/>
    </source>
</evidence>
<comment type="caution">
    <text evidence="2">The sequence shown here is derived from an EMBL/GenBank/DDBJ whole genome shotgun (WGS) entry which is preliminary data.</text>
</comment>
<evidence type="ECO:0000256" key="1">
    <source>
        <dbReference type="SAM" id="Coils"/>
    </source>
</evidence>
<feature type="coiled-coil region" evidence="1">
    <location>
        <begin position="276"/>
        <end position="310"/>
    </location>
</feature>
<accession>A0A062V2I7</accession>